<evidence type="ECO:0000313" key="2">
    <source>
        <dbReference type="Proteomes" id="UP000216024"/>
    </source>
</evidence>
<proteinExistence type="predicted"/>
<dbReference type="AlphaFoldDB" id="A0A267MKI4"/>
<dbReference type="InterPro" id="IPR027972">
    <property type="entry name" value="DUF4489"/>
</dbReference>
<name>A0A267MKI4_9FIRM</name>
<organism evidence="1 2">
    <name type="scientific">Anaeromicrobium sediminis</name>
    <dbReference type="NCBI Taxonomy" id="1478221"/>
    <lineage>
        <taxon>Bacteria</taxon>
        <taxon>Bacillati</taxon>
        <taxon>Bacillota</taxon>
        <taxon>Clostridia</taxon>
        <taxon>Peptostreptococcales</taxon>
        <taxon>Thermotaleaceae</taxon>
        <taxon>Anaeromicrobium</taxon>
    </lineage>
</organism>
<sequence length="509" mass="57580">MLIKIKEKDICMLTYCNYKNKEKDCKLTLECGKIFNPILPPRLNDDLNNPMMPPVKLASVTVDTRTLCYPCVNIKYSSIINLLGVSSGKSTITLKFRLVKECKNEIKEILQEWEYEKSGIDDDENEREFKDSFSIDFCQCIDCFHDGCCTYTIELVKAAPSLDNEDPEVRYSITNKNISACVSCEDHLKCGKIFNPSLPPRLNDDPNNPMMAPVKLASVTVDTRSLYKPCIKIQYSSIINLLAIGGNSETITLGFRLIKECKGRREEILKEWEYTKSDIDSGTNEGMFKDSSNVTFCECIDCFHDECCTYTIELVKAAPSLDLSDNPEIAYNITNKNISALIACDSHFREKEKSCRPILECGKIFNPSLPNMLEVTDPPVKLASVTINTKGLCKPCVNIQYSTIINLLAIGGNSETITLGFRLTKECKKGRKETLQEWKYQKSDIDDDDNERLFKDSFNVNFCECVDCFDDECCTYTIELIEVVVSQVDTIIYKFTNTTILAIGACESH</sequence>
<protein>
    <recommendedName>
        <fullName evidence="3">DUF4489 domain-containing protein</fullName>
    </recommendedName>
</protein>
<accession>A0A267MKI4</accession>
<gene>
    <name evidence="1" type="ORF">CCE28_09415</name>
</gene>
<reference evidence="1 2" key="1">
    <citation type="submission" date="2017-06" db="EMBL/GenBank/DDBJ databases">
        <title>Draft genome sequence of anaerobic fermentative bacterium Anaeromicrobium sediminis DY2726D isolated from West Pacific Ocean sediments.</title>
        <authorList>
            <person name="Zeng X."/>
        </authorList>
    </citation>
    <scope>NUCLEOTIDE SEQUENCE [LARGE SCALE GENOMIC DNA]</scope>
    <source>
        <strain evidence="1 2">DY2726D</strain>
    </source>
</reference>
<comment type="caution">
    <text evidence="1">The sequence shown here is derived from an EMBL/GenBank/DDBJ whole genome shotgun (WGS) entry which is preliminary data.</text>
</comment>
<evidence type="ECO:0008006" key="3">
    <source>
        <dbReference type="Google" id="ProtNLM"/>
    </source>
</evidence>
<keyword evidence="2" id="KW-1185">Reference proteome</keyword>
<dbReference type="Pfam" id="PF14879">
    <property type="entry name" value="DUF4489"/>
    <property type="match status" value="3"/>
</dbReference>
<dbReference type="EMBL" id="NIBG01000007">
    <property type="protein sequence ID" value="PAB59428.1"/>
    <property type="molecule type" value="Genomic_DNA"/>
</dbReference>
<dbReference type="OrthoDB" id="1905050at2"/>
<dbReference type="Proteomes" id="UP000216024">
    <property type="component" value="Unassembled WGS sequence"/>
</dbReference>
<evidence type="ECO:0000313" key="1">
    <source>
        <dbReference type="EMBL" id="PAB59428.1"/>
    </source>
</evidence>